<keyword evidence="9 11" id="KW-0460">Magnesium</keyword>
<evidence type="ECO:0000256" key="1">
    <source>
        <dbReference type="ARBA" id="ARBA00022490"/>
    </source>
</evidence>
<dbReference type="Gene3D" id="1.10.510.10">
    <property type="entry name" value="Transferase(Phosphotransferase) domain 1"/>
    <property type="match status" value="1"/>
</dbReference>
<comment type="caution">
    <text evidence="13">The sequence shown here is derived from an EMBL/GenBank/DDBJ whole genome shotgun (WGS) entry which is preliminary data.</text>
</comment>
<feature type="binding site" evidence="11">
    <location>
        <position position="205"/>
    </location>
    <ligand>
        <name>Mg(2+)</name>
        <dbReference type="ChEBI" id="CHEBI:18420"/>
    </ligand>
</feature>
<feature type="active site" evidence="11">
    <location>
        <position position="216"/>
    </location>
</feature>
<organism evidence="13 14">
    <name type="scientific">Vibrio stylophorae</name>
    <dbReference type="NCBI Taxonomy" id="659351"/>
    <lineage>
        <taxon>Bacteria</taxon>
        <taxon>Pseudomonadati</taxon>
        <taxon>Pseudomonadota</taxon>
        <taxon>Gammaproteobacteria</taxon>
        <taxon>Vibrionales</taxon>
        <taxon>Vibrionaceae</taxon>
        <taxon>Vibrio</taxon>
    </lineage>
</organism>
<dbReference type="SUPFAM" id="SSF56112">
    <property type="entry name" value="Protein kinase-like (PK-like)"/>
    <property type="match status" value="1"/>
</dbReference>
<dbReference type="GO" id="GO:0004674">
    <property type="term" value="F:protein serine/threonine kinase activity"/>
    <property type="evidence" value="ECO:0007669"/>
    <property type="project" value="UniProtKB-EC"/>
</dbReference>
<proteinExistence type="inferred from homology"/>
<evidence type="ECO:0000256" key="4">
    <source>
        <dbReference type="ARBA" id="ARBA00022679"/>
    </source>
</evidence>
<dbReference type="NCBIfam" id="NF008738">
    <property type="entry name" value="PRK11768.1"/>
    <property type="match status" value="1"/>
</dbReference>
<evidence type="ECO:0000256" key="9">
    <source>
        <dbReference type="ARBA" id="ARBA00022842"/>
    </source>
</evidence>
<keyword evidence="3 11" id="KW-0597">Phosphoprotein</keyword>
<accession>A0ABM8ZPI3</accession>
<evidence type="ECO:0000256" key="7">
    <source>
        <dbReference type="ARBA" id="ARBA00022777"/>
    </source>
</evidence>
<keyword evidence="7 11" id="KW-0418">Kinase</keyword>
<dbReference type="EC" id="2.7.11.1" evidence="11"/>
<evidence type="ECO:0000256" key="8">
    <source>
        <dbReference type="ARBA" id="ARBA00022840"/>
    </source>
</evidence>
<comment type="catalytic activity">
    <reaction evidence="11">
        <text>L-seryl-[protein] + ATP = O-phospho-L-seryl-[protein] + ADP + H(+)</text>
        <dbReference type="Rhea" id="RHEA:17989"/>
        <dbReference type="Rhea" id="RHEA-COMP:9863"/>
        <dbReference type="Rhea" id="RHEA-COMP:11604"/>
        <dbReference type="ChEBI" id="CHEBI:15378"/>
        <dbReference type="ChEBI" id="CHEBI:29999"/>
        <dbReference type="ChEBI" id="CHEBI:30616"/>
        <dbReference type="ChEBI" id="CHEBI:83421"/>
        <dbReference type="ChEBI" id="CHEBI:456216"/>
        <dbReference type="EC" id="2.7.11.1"/>
    </reaction>
</comment>
<dbReference type="Pfam" id="PF01636">
    <property type="entry name" value="APH"/>
    <property type="match status" value="1"/>
</dbReference>
<dbReference type="Gene3D" id="1.20.1270.170">
    <property type="match status" value="1"/>
</dbReference>
<gene>
    <name evidence="11 13" type="primary">srkA</name>
    <name evidence="13" type="ORF">VST7929_00027</name>
</gene>
<keyword evidence="14" id="KW-1185">Reference proteome</keyword>
<keyword evidence="1 11" id="KW-0963">Cytoplasm</keyword>
<evidence type="ECO:0000256" key="6">
    <source>
        <dbReference type="ARBA" id="ARBA00022741"/>
    </source>
</evidence>
<comment type="cofactor">
    <cofactor evidence="11">
        <name>Mg(2+)</name>
        <dbReference type="ChEBI" id="CHEBI:18420"/>
    </cofactor>
</comment>
<dbReference type="Gene3D" id="3.30.200.70">
    <property type="match status" value="1"/>
</dbReference>
<dbReference type="InterPro" id="IPR002575">
    <property type="entry name" value="Aminoglycoside_PTrfase"/>
</dbReference>
<feature type="domain" description="Aminoglycoside phosphotransferase" evidence="12">
    <location>
        <begin position="35"/>
        <end position="258"/>
    </location>
</feature>
<keyword evidence="4 11" id="KW-0808">Transferase</keyword>
<dbReference type="InterPro" id="IPR011009">
    <property type="entry name" value="Kinase-like_dom_sf"/>
</dbReference>
<feature type="active site" description="Proton acceptor" evidence="11">
    <location>
        <position position="200"/>
    </location>
</feature>
<feature type="site" description="ATP" evidence="11">
    <location>
        <position position="35"/>
    </location>
</feature>
<keyword evidence="2 11" id="KW-0723">Serine/threonine-protein kinase</keyword>
<comment type="similarity">
    <text evidence="11">Belongs to the SrkA/RdoA protein kinase family.</text>
</comment>
<reference evidence="13" key="1">
    <citation type="submission" date="2021-11" db="EMBL/GenBank/DDBJ databases">
        <authorList>
            <person name="Rodrigo-Torres L."/>
            <person name="Arahal R. D."/>
            <person name="Lucena T."/>
        </authorList>
    </citation>
    <scope>NUCLEOTIDE SEQUENCE</scope>
    <source>
        <strain evidence="13">CECT 7929</strain>
    </source>
</reference>
<evidence type="ECO:0000313" key="13">
    <source>
        <dbReference type="EMBL" id="CAH0532216.1"/>
    </source>
</evidence>
<keyword evidence="6 11" id="KW-0547">Nucleotide-binding</keyword>
<dbReference type="HAMAP" id="MF_01497">
    <property type="entry name" value="SrkA_kinase"/>
    <property type="match status" value="1"/>
</dbReference>
<feature type="binding site" evidence="11">
    <location>
        <position position="216"/>
    </location>
    <ligand>
        <name>Mg(2+)</name>
        <dbReference type="ChEBI" id="CHEBI:18420"/>
    </ligand>
</feature>
<evidence type="ECO:0000259" key="12">
    <source>
        <dbReference type="Pfam" id="PF01636"/>
    </source>
</evidence>
<evidence type="ECO:0000256" key="11">
    <source>
        <dbReference type="HAMAP-Rule" id="MF_01497"/>
    </source>
</evidence>
<comment type="catalytic activity">
    <reaction evidence="11">
        <text>L-threonyl-[protein] + ATP = O-phospho-L-threonyl-[protein] + ADP + H(+)</text>
        <dbReference type="Rhea" id="RHEA:46608"/>
        <dbReference type="Rhea" id="RHEA-COMP:11060"/>
        <dbReference type="Rhea" id="RHEA-COMP:11605"/>
        <dbReference type="ChEBI" id="CHEBI:15378"/>
        <dbReference type="ChEBI" id="CHEBI:30013"/>
        <dbReference type="ChEBI" id="CHEBI:30616"/>
        <dbReference type="ChEBI" id="CHEBI:61977"/>
        <dbReference type="ChEBI" id="CHEBI:456216"/>
        <dbReference type="EC" id="2.7.11.1"/>
    </reaction>
</comment>
<comment type="function">
    <text evidence="11">A protein kinase that phosphorylates Ser and Thr residues. Probably acts to suppress the effects of stress linked to accumulation of reactive oxygen species. Probably involved in the extracytoplasmic stress response.</text>
</comment>
<dbReference type="InterPro" id="IPR032882">
    <property type="entry name" value="SrkA/RdoA"/>
</dbReference>
<dbReference type="Proteomes" id="UP000838672">
    <property type="component" value="Unassembled WGS sequence"/>
</dbReference>
<evidence type="ECO:0000256" key="2">
    <source>
        <dbReference type="ARBA" id="ARBA00022527"/>
    </source>
</evidence>
<sequence length="327" mass="37797">MSQGFHFQNLTPDLMLDALASVGFYPNSGLLALNSYENRVYQFVNEDNRRYVVKFYRPERWSAAQIQEEHYFAAELVAAEVPMATPILRDGQSLFDYQGFAFAIFASLGGRSFEVDNLEQLEQVGRYLGRIHQVGQSRLFQARPSMGCDEYLDQPMAILQQSSLVPSAIEGTFFHDLDQLSTELKQRWPAQIQQQRLHGDCHPSNILWRDGPLFVDLDDARNGPAVQDIWMLLHGERQDQLMQLDILLEGYEEFAQFDTKQLQLIEPLRGLRLVHYMGWLAKRWSDPAFPLAFPWFSDHKYWEGQILAIKEQLAALQEPPLSLSPQW</sequence>
<evidence type="ECO:0000313" key="14">
    <source>
        <dbReference type="Proteomes" id="UP000838672"/>
    </source>
</evidence>
<name>A0ABM8ZPI3_9VIBR</name>
<dbReference type="EMBL" id="CAKLDI010000001">
    <property type="protein sequence ID" value="CAH0532216.1"/>
    <property type="molecule type" value="Genomic_DNA"/>
</dbReference>
<dbReference type="PANTHER" id="PTHR39573:SF1">
    <property type="entry name" value="STRESS RESPONSE KINASE A"/>
    <property type="match status" value="1"/>
</dbReference>
<evidence type="ECO:0000256" key="5">
    <source>
        <dbReference type="ARBA" id="ARBA00022723"/>
    </source>
</evidence>
<protein>
    <recommendedName>
        <fullName evidence="11">Stress response kinase A</fullName>
        <ecNumber evidence="11">2.7.11.1</ecNumber>
    </recommendedName>
    <alternativeName>
        <fullName evidence="11">Serine/threonine-protein kinase SrkA</fullName>
    </alternativeName>
</protein>
<keyword evidence="8 11" id="KW-0067">ATP-binding</keyword>
<comment type="subunit">
    <text evidence="11">Monomer.</text>
</comment>
<dbReference type="PANTHER" id="PTHR39573">
    <property type="entry name" value="STRESS RESPONSE KINASE A"/>
    <property type="match status" value="1"/>
</dbReference>
<evidence type="ECO:0000256" key="3">
    <source>
        <dbReference type="ARBA" id="ARBA00022553"/>
    </source>
</evidence>
<keyword evidence="10 11" id="KW-0346">Stress response</keyword>
<comment type="subcellular location">
    <subcellularLocation>
        <location evidence="11">Cytoplasm</location>
    </subcellularLocation>
</comment>
<evidence type="ECO:0000256" key="10">
    <source>
        <dbReference type="ARBA" id="ARBA00023016"/>
    </source>
</evidence>
<keyword evidence="5 11" id="KW-0479">Metal-binding</keyword>